<dbReference type="Pfam" id="PF00571">
    <property type="entry name" value="CBS"/>
    <property type="match status" value="2"/>
</dbReference>
<keyword evidence="1 2" id="KW-0129">CBS domain</keyword>
<proteinExistence type="predicted"/>
<evidence type="ECO:0000256" key="1">
    <source>
        <dbReference type="ARBA" id="ARBA00023122"/>
    </source>
</evidence>
<dbReference type="EMBL" id="FNAC01000018">
    <property type="protein sequence ID" value="SDD19617.1"/>
    <property type="molecule type" value="Genomic_DNA"/>
</dbReference>
<gene>
    <name evidence="4" type="ORF">SAMN04488104_101861</name>
</gene>
<dbReference type="CDD" id="cd04629">
    <property type="entry name" value="CBS_pair_bac"/>
    <property type="match status" value="1"/>
</dbReference>
<dbReference type="RefSeq" id="WP_087939434.1">
    <property type="nucleotide sequence ID" value="NZ_FNAC01000018.1"/>
</dbReference>
<dbReference type="PANTHER" id="PTHR43080">
    <property type="entry name" value="CBS DOMAIN-CONTAINING PROTEIN CBSX3, MITOCHONDRIAL"/>
    <property type="match status" value="1"/>
</dbReference>
<dbReference type="PROSITE" id="PS51371">
    <property type="entry name" value="CBS"/>
    <property type="match status" value="2"/>
</dbReference>
<evidence type="ECO:0000256" key="2">
    <source>
        <dbReference type="PROSITE-ProRule" id="PRU00703"/>
    </source>
</evidence>
<evidence type="ECO:0000313" key="5">
    <source>
        <dbReference type="Proteomes" id="UP000199060"/>
    </source>
</evidence>
<dbReference type="InterPro" id="IPR000644">
    <property type="entry name" value="CBS_dom"/>
</dbReference>
<feature type="domain" description="CBS" evidence="3">
    <location>
        <begin position="96"/>
        <end position="151"/>
    </location>
</feature>
<dbReference type="OrthoDB" id="9790355at2"/>
<keyword evidence="5" id="KW-1185">Reference proteome</keyword>
<reference evidence="5" key="1">
    <citation type="submission" date="2016-10" db="EMBL/GenBank/DDBJ databases">
        <authorList>
            <person name="Varghese N."/>
            <person name="Submissions S."/>
        </authorList>
    </citation>
    <scope>NUCLEOTIDE SEQUENCE [LARGE SCALE GENOMIC DNA]</scope>
    <source>
        <strain evidence="5">DSM 23095</strain>
    </source>
</reference>
<dbReference type="InterPro" id="IPR044729">
    <property type="entry name" value="CBS_bac"/>
</dbReference>
<dbReference type="SMART" id="SM00116">
    <property type="entry name" value="CBS"/>
    <property type="match status" value="2"/>
</dbReference>
<dbReference type="STRING" id="686796.SAMN04488104_101861"/>
<accession>A0A1G6STT3</accession>
<organism evidence="4 5">
    <name type="scientific">Algoriphagus faecimaris</name>
    <dbReference type="NCBI Taxonomy" id="686796"/>
    <lineage>
        <taxon>Bacteria</taxon>
        <taxon>Pseudomonadati</taxon>
        <taxon>Bacteroidota</taxon>
        <taxon>Cytophagia</taxon>
        <taxon>Cytophagales</taxon>
        <taxon>Cyclobacteriaceae</taxon>
        <taxon>Algoriphagus</taxon>
    </lineage>
</organism>
<evidence type="ECO:0000259" key="3">
    <source>
        <dbReference type="PROSITE" id="PS51371"/>
    </source>
</evidence>
<dbReference type="Gene3D" id="3.10.580.10">
    <property type="entry name" value="CBS-domain"/>
    <property type="match status" value="1"/>
</dbReference>
<evidence type="ECO:0000313" key="4">
    <source>
        <dbReference type="EMBL" id="SDD19617.1"/>
    </source>
</evidence>
<sequence length="153" mass="17149">MVKSFQGVRMVEPKKSPIDQILVRDHMSTNLVTFHPEDTIDQVLEILTRRKISGAPVVDESGALVGIISEVDCLHEIIKGKYTNTPKFPGRVGEYMTKDVITLSPDLSLFDAAGKFLELKIRRFPVLKDGQLIGQISLSDVVRAFPKLKQTTW</sequence>
<dbReference type="Proteomes" id="UP000199060">
    <property type="component" value="Unassembled WGS sequence"/>
</dbReference>
<dbReference type="PANTHER" id="PTHR43080:SF2">
    <property type="entry name" value="CBS DOMAIN-CONTAINING PROTEIN"/>
    <property type="match status" value="1"/>
</dbReference>
<dbReference type="InterPro" id="IPR046342">
    <property type="entry name" value="CBS_dom_sf"/>
</dbReference>
<feature type="domain" description="CBS" evidence="3">
    <location>
        <begin position="27"/>
        <end position="83"/>
    </location>
</feature>
<name>A0A1G6STT3_9BACT</name>
<dbReference type="AlphaFoldDB" id="A0A1G6STT3"/>
<dbReference type="InterPro" id="IPR051257">
    <property type="entry name" value="Diverse_CBS-Domain"/>
</dbReference>
<dbReference type="SUPFAM" id="SSF54631">
    <property type="entry name" value="CBS-domain pair"/>
    <property type="match status" value="1"/>
</dbReference>
<protein>
    <submittedName>
        <fullName evidence="4">CBS domain-containing protein</fullName>
    </submittedName>
</protein>